<dbReference type="GO" id="GO:0008320">
    <property type="term" value="F:protein transmembrane transporter activity"/>
    <property type="evidence" value="ECO:0007669"/>
    <property type="project" value="UniProtKB-UniRule"/>
</dbReference>
<dbReference type="Pfam" id="PF02416">
    <property type="entry name" value="TatA_B_E"/>
    <property type="match status" value="1"/>
</dbReference>
<evidence type="ECO:0000256" key="5">
    <source>
        <dbReference type="ARBA" id="ARBA00022927"/>
    </source>
</evidence>
<evidence type="ECO:0000256" key="2">
    <source>
        <dbReference type="ARBA" id="ARBA00022448"/>
    </source>
</evidence>
<comment type="function">
    <text evidence="9">Part of the twin-arginine translocation (Tat) system that transports large folded proteins containing a characteristic twin-arginine motif in their signal peptide across membranes. TatA could form the protein-conducting channel of the Tat system.</text>
</comment>
<dbReference type="AlphaFoldDB" id="A0A7C1G354"/>
<evidence type="ECO:0000256" key="1">
    <source>
        <dbReference type="ARBA" id="ARBA00004162"/>
    </source>
</evidence>
<comment type="subunit">
    <text evidence="9">Forms a complex with TatC.</text>
</comment>
<dbReference type="PANTHER" id="PTHR42982:SF1">
    <property type="entry name" value="SEC-INDEPENDENT PROTEIN TRANSLOCASE PROTEIN TATA"/>
    <property type="match status" value="1"/>
</dbReference>
<dbReference type="HAMAP" id="MF_00236">
    <property type="entry name" value="TatA_E"/>
    <property type="match status" value="1"/>
</dbReference>
<keyword evidence="4 9" id="KW-0812">Transmembrane</keyword>
<evidence type="ECO:0000256" key="4">
    <source>
        <dbReference type="ARBA" id="ARBA00022692"/>
    </source>
</evidence>
<dbReference type="Gene3D" id="1.20.5.3310">
    <property type="match status" value="1"/>
</dbReference>
<reference evidence="10" key="1">
    <citation type="journal article" date="2020" name="mSystems">
        <title>Genome- and Community-Level Interaction Insights into Carbon Utilization and Element Cycling Functions of Hydrothermarchaeota in Hydrothermal Sediment.</title>
        <authorList>
            <person name="Zhou Z."/>
            <person name="Liu Y."/>
            <person name="Xu W."/>
            <person name="Pan J."/>
            <person name="Luo Z.H."/>
            <person name="Li M."/>
        </authorList>
    </citation>
    <scope>NUCLEOTIDE SEQUENCE [LARGE SCALE GENOMIC DNA]</scope>
    <source>
        <strain evidence="10">SpSt-222</strain>
    </source>
</reference>
<keyword evidence="5 9" id="KW-0653">Protein transport</keyword>
<sequence>MFPLLLPSFGWQELLLVLLIVVIVFGAGRLPEIGGAIGRTIREFRAATKEVSADVPAEEQRS</sequence>
<comment type="subcellular location">
    <subcellularLocation>
        <location evidence="1 9">Cell membrane</location>
        <topology evidence="1 9">Single-pass membrane protein</topology>
    </subcellularLocation>
</comment>
<keyword evidence="7 9" id="KW-0811">Translocation</keyword>
<protein>
    <recommendedName>
        <fullName evidence="9">Sec-independent protein translocase protein TatA</fullName>
    </recommendedName>
</protein>
<dbReference type="EMBL" id="DSJL01000009">
    <property type="protein sequence ID" value="HEF64840.1"/>
    <property type="molecule type" value="Genomic_DNA"/>
</dbReference>
<keyword evidence="3 9" id="KW-1003">Cell membrane</keyword>
<gene>
    <name evidence="9 10" type="primary">tatA</name>
    <name evidence="10" type="ORF">ENP47_04475</name>
</gene>
<keyword evidence="6 9" id="KW-1133">Transmembrane helix</keyword>
<feature type="transmembrane region" description="Helical" evidence="9">
    <location>
        <begin position="12"/>
        <end position="30"/>
    </location>
</feature>
<evidence type="ECO:0000256" key="6">
    <source>
        <dbReference type="ARBA" id="ARBA00022989"/>
    </source>
</evidence>
<dbReference type="GO" id="GO:0043953">
    <property type="term" value="P:protein transport by the Tat complex"/>
    <property type="evidence" value="ECO:0007669"/>
    <property type="project" value="UniProtKB-UniRule"/>
</dbReference>
<proteinExistence type="inferred from homology"/>
<comment type="similarity">
    <text evidence="9">Belongs to the TatA/E family.</text>
</comment>
<name>A0A7C1G354_THERO</name>
<organism evidence="10">
    <name type="scientific">Thermomicrobium roseum</name>
    <dbReference type="NCBI Taxonomy" id="500"/>
    <lineage>
        <taxon>Bacteria</taxon>
        <taxon>Pseudomonadati</taxon>
        <taxon>Thermomicrobiota</taxon>
        <taxon>Thermomicrobia</taxon>
        <taxon>Thermomicrobiales</taxon>
        <taxon>Thermomicrobiaceae</taxon>
        <taxon>Thermomicrobium</taxon>
    </lineage>
</organism>
<dbReference type="GO" id="GO:0033281">
    <property type="term" value="C:TAT protein transport complex"/>
    <property type="evidence" value="ECO:0007669"/>
    <property type="project" value="UniProtKB-UniRule"/>
</dbReference>
<comment type="caution">
    <text evidence="10">The sequence shown here is derived from an EMBL/GenBank/DDBJ whole genome shotgun (WGS) entry which is preliminary data.</text>
</comment>
<dbReference type="PANTHER" id="PTHR42982">
    <property type="entry name" value="SEC-INDEPENDENT PROTEIN TRANSLOCASE PROTEIN TATA"/>
    <property type="match status" value="1"/>
</dbReference>
<evidence type="ECO:0000256" key="3">
    <source>
        <dbReference type="ARBA" id="ARBA00022475"/>
    </source>
</evidence>
<accession>A0A7C1G354</accession>
<evidence type="ECO:0000256" key="9">
    <source>
        <dbReference type="HAMAP-Rule" id="MF_00236"/>
    </source>
</evidence>
<keyword evidence="8 9" id="KW-0472">Membrane</keyword>
<dbReference type="InterPro" id="IPR006312">
    <property type="entry name" value="TatA/E"/>
</dbReference>
<keyword evidence="2 9" id="KW-0813">Transport</keyword>
<evidence type="ECO:0000256" key="8">
    <source>
        <dbReference type="ARBA" id="ARBA00023136"/>
    </source>
</evidence>
<evidence type="ECO:0000313" key="10">
    <source>
        <dbReference type="EMBL" id="HEF64840.1"/>
    </source>
</evidence>
<dbReference type="InterPro" id="IPR003369">
    <property type="entry name" value="TatA/B/E"/>
</dbReference>
<dbReference type="NCBIfam" id="TIGR01411">
    <property type="entry name" value="tatAE"/>
    <property type="match status" value="1"/>
</dbReference>
<evidence type="ECO:0000256" key="7">
    <source>
        <dbReference type="ARBA" id="ARBA00023010"/>
    </source>
</evidence>